<dbReference type="AlphaFoldDB" id="A0A1G2E1M4"/>
<gene>
    <name evidence="1" type="ORF">A2494_01280</name>
</gene>
<name>A0A1G2E1M4_9BACT</name>
<evidence type="ECO:0000313" key="2">
    <source>
        <dbReference type="Proteomes" id="UP000178106"/>
    </source>
</evidence>
<organism evidence="1 2">
    <name type="scientific">Candidatus Lloydbacteria bacterium RIFOXYC12_FULL_46_25</name>
    <dbReference type="NCBI Taxonomy" id="1798670"/>
    <lineage>
        <taxon>Bacteria</taxon>
        <taxon>Candidatus Lloydiibacteriota</taxon>
    </lineage>
</organism>
<accession>A0A1G2E1M4</accession>
<proteinExistence type="predicted"/>
<reference evidence="1 2" key="1">
    <citation type="journal article" date="2016" name="Nat. Commun.">
        <title>Thousands of microbial genomes shed light on interconnected biogeochemical processes in an aquifer system.</title>
        <authorList>
            <person name="Anantharaman K."/>
            <person name="Brown C.T."/>
            <person name="Hug L.A."/>
            <person name="Sharon I."/>
            <person name="Castelle C.J."/>
            <person name="Probst A.J."/>
            <person name="Thomas B.C."/>
            <person name="Singh A."/>
            <person name="Wilkins M.J."/>
            <person name="Karaoz U."/>
            <person name="Brodie E.L."/>
            <person name="Williams K.H."/>
            <person name="Hubbard S.S."/>
            <person name="Banfield J.F."/>
        </authorList>
    </citation>
    <scope>NUCLEOTIDE SEQUENCE [LARGE SCALE GENOMIC DNA]</scope>
</reference>
<dbReference type="Proteomes" id="UP000178106">
    <property type="component" value="Unassembled WGS sequence"/>
</dbReference>
<dbReference type="EMBL" id="MHLU01000066">
    <property type="protein sequence ID" value="OGZ19151.1"/>
    <property type="molecule type" value="Genomic_DNA"/>
</dbReference>
<comment type="caution">
    <text evidence="1">The sequence shown here is derived from an EMBL/GenBank/DDBJ whole genome shotgun (WGS) entry which is preliminary data.</text>
</comment>
<evidence type="ECO:0000313" key="1">
    <source>
        <dbReference type="EMBL" id="OGZ19151.1"/>
    </source>
</evidence>
<protein>
    <submittedName>
        <fullName evidence="1">Uncharacterized protein</fullName>
    </submittedName>
</protein>
<sequence length="335" mass="38233">MVKTLEEMFVEMQKASNSMKVTKVFCVLASPWYASQTRLIHYEQATPFTITEKGLNKLINKEIELFRDSNLFARAKTSDALPEIMESKNIQMKLNGYEVREPHGKRTSKLDIALYISMIPANIHKSIEESIAKFWHVGAVHFSSFSFTTFDTIRDIFTDESSFLFIDISSEVTDISLAKDNVLLESISFPVGKNMLIRTLVEETKTTPAAAASELTIYLEGKCTRDHAKQMEDILEGSTKEWREFLENALAQFASEFPIPRTIFYTADDDVAQWFEKAMSEVNFSRFSKEENSFIVRSLGNAFLGKFVQISEPSFQDPFLSIETIFANKFTSLVK</sequence>